<dbReference type="Gene3D" id="2.30.330.10">
    <property type="entry name" value="SpoA-like"/>
    <property type="match status" value="1"/>
</dbReference>
<evidence type="ECO:0000256" key="3">
    <source>
        <dbReference type="ARBA" id="ARBA00022475"/>
    </source>
</evidence>
<evidence type="ECO:0000256" key="5">
    <source>
        <dbReference type="ARBA" id="ARBA00022779"/>
    </source>
</evidence>
<dbReference type="RefSeq" id="WP_345500946.1">
    <property type="nucleotide sequence ID" value="NZ_BAABLO010000001.1"/>
</dbReference>
<dbReference type="PANTHER" id="PTHR43484">
    <property type="match status" value="1"/>
</dbReference>
<comment type="caution">
    <text evidence="8">The sequence shown here is derived from an EMBL/GenBank/DDBJ whole genome shotgun (WGS) entry which is preliminary data.</text>
</comment>
<dbReference type="SUPFAM" id="SSF101801">
    <property type="entry name" value="Surface presentation of antigens (SPOA)"/>
    <property type="match status" value="1"/>
</dbReference>
<dbReference type="PRINTS" id="PR00956">
    <property type="entry name" value="FLGMOTORFLIN"/>
</dbReference>
<dbReference type="PANTHER" id="PTHR43484:SF1">
    <property type="entry name" value="FLAGELLAR MOTOR SWITCH PROTEIN FLIN"/>
    <property type="match status" value="1"/>
</dbReference>
<accession>A0ABP8XNV0</accession>
<evidence type="ECO:0000256" key="4">
    <source>
        <dbReference type="ARBA" id="ARBA00022500"/>
    </source>
</evidence>
<comment type="subcellular location">
    <subcellularLocation>
        <location evidence="1">Cell membrane</location>
        <topology evidence="1">Peripheral membrane protein</topology>
        <orientation evidence="1">Cytoplasmic side</orientation>
    </subcellularLocation>
</comment>
<evidence type="ECO:0000256" key="1">
    <source>
        <dbReference type="ARBA" id="ARBA00004413"/>
    </source>
</evidence>
<sequence>MTMTAPQVDDALLAAATFVAERLGAPTGFVVRAVDAAEWSFVAAGGGHAFTTVVDGAWDGNAALLLPVDGDAGRAGEVLTDAVHAMALQVGPLVPGAPRPVEVGTLTAQEGQRVVAVLDGAALVAALVLTPAPSREAAPAAATFRAFGETAAPAAVDPRRLHLLRDVEMGISVELGRTRMTVQEVLALAPGVVLELDRAAGSPVDVLVNGTLMARGEVVVVDEEFAVRVTEVVSDADARQRA</sequence>
<comment type="similarity">
    <text evidence="2">Belongs to the FliN/MopA/SpaO family.</text>
</comment>
<evidence type="ECO:0000256" key="6">
    <source>
        <dbReference type="ARBA" id="ARBA00023136"/>
    </source>
</evidence>
<keyword evidence="6" id="KW-0472">Membrane</keyword>
<dbReference type="InterPro" id="IPR051469">
    <property type="entry name" value="FliN/MopA/SpaO"/>
</dbReference>
<dbReference type="Proteomes" id="UP001500556">
    <property type="component" value="Unassembled WGS sequence"/>
</dbReference>
<dbReference type="InterPro" id="IPR001172">
    <property type="entry name" value="FliN_T3SS_HrcQb"/>
</dbReference>
<dbReference type="InterPro" id="IPR036429">
    <property type="entry name" value="SpoA-like_sf"/>
</dbReference>
<keyword evidence="9" id="KW-1185">Reference proteome</keyword>
<evidence type="ECO:0000256" key="2">
    <source>
        <dbReference type="ARBA" id="ARBA00009226"/>
    </source>
</evidence>
<feature type="domain" description="Flagellar motor switch protein FliN-like C-terminal" evidence="7">
    <location>
        <begin position="164"/>
        <end position="233"/>
    </location>
</feature>
<dbReference type="Pfam" id="PF01052">
    <property type="entry name" value="FliMN_C"/>
    <property type="match status" value="1"/>
</dbReference>
<dbReference type="InterPro" id="IPR012826">
    <property type="entry name" value="FliN"/>
</dbReference>
<protein>
    <recommendedName>
        <fullName evidence="7">Flagellar motor switch protein FliN-like C-terminal domain-containing protein</fullName>
    </recommendedName>
</protein>
<keyword evidence="3" id="KW-1003">Cell membrane</keyword>
<gene>
    <name evidence="8" type="ORF">GCM10025782_05140</name>
</gene>
<keyword evidence="5" id="KW-0283">Flagellar rotation</keyword>
<evidence type="ECO:0000313" key="8">
    <source>
        <dbReference type="EMBL" id="GAA4712003.1"/>
    </source>
</evidence>
<evidence type="ECO:0000313" key="9">
    <source>
        <dbReference type="Proteomes" id="UP001500556"/>
    </source>
</evidence>
<dbReference type="InterPro" id="IPR001543">
    <property type="entry name" value="FliN-like_C"/>
</dbReference>
<reference evidence="9" key="1">
    <citation type="journal article" date="2019" name="Int. J. Syst. Evol. Microbiol.">
        <title>The Global Catalogue of Microorganisms (GCM) 10K type strain sequencing project: providing services to taxonomists for standard genome sequencing and annotation.</title>
        <authorList>
            <consortium name="The Broad Institute Genomics Platform"/>
            <consortium name="The Broad Institute Genome Sequencing Center for Infectious Disease"/>
            <person name="Wu L."/>
            <person name="Ma J."/>
        </authorList>
    </citation>
    <scope>NUCLEOTIDE SEQUENCE [LARGE SCALE GENOMIC DNA]</scope>
    <source>
        <strain evidence="9">JCM 18961</strain>
    </source>
</reference>
<dbReference type="NCBIfam" id="TIGR02480">
    <property type="entry name" value="fliN"/>
    <property type="match status" value="1"/>
</dbReference>
<keyword evidence="4" id="KW-0145">Chemotaxis</keyword>
<proteinExistence type="inferred from homology"/>
<organism evidence="8 9">
    <name type="scientific">Pedococcus ginsenosidimutans</name>
    <dbReference type="NCBI Taxonomy" id="490570"/>
    <lineage>
        <taxon>Bacteria</taxon>
        <taxon>Bacillati</taxon>
        <taxon>Actinomycetota</taxon>
        <taxon>Actinomycetes</taxon>
        <taxon>Micrococcales</taxon>
        <taxon>Intrasporangiaceae</taxon>
        <taxon>Pedococcus</taxon>
    </lineage>
</organism>
<dbReference type="EMBL" id="BAABLO010000001">
    <property type="protein sequence ID" value="GAA4712003.1"/>
    <property type="molecule type" value="Genomic_DNA"/>
</dbReference>
<name>A0ABP8XNV0_9MICO</name>
<evidence type="ECO:0000259" key="7">
    <source>
        <dbReference type="Pfam" id="PF01052"/>
    </source>
</evidence>